<evidence type="ECO:0000313" key="1">
    <source>
        <dbReference type="EMBL" id="KTS84475.1"/>
    </source>
</evidence>
<protein>
    <submittedName>
        <fullName evidence="1">Uncharacterized protein</fullName>
    </submittedName>
</protein>
<name>A0ACC5A028_9BACL</name>
<gene>
    <name evidence="1" type="ORF">NS115_03880</name>
</gene>
<evidence type="ECO:0000313" key="2">
    <source>
        <dbReference type="Proteomes" id="UP000074866"/>
    </source>
</evidence>
<dbReference type="Proteomes" id="UP000074866">
    <property type="component" value="Unassembled WGS sequence"/>
</dbReference>
<accession>A0ACC5A028</accession>
<organism evidence="1 2">
    <name type="scientific">Paenibacillus jamilae</name>
    <dbReference type="NCBI Taxonomy" id="114136"/>
    <lineage>
        <taxon>Bacteria</taxon>
        <taxon>Bacillati</taxon>
        <taxon>Bacillota</taxon>
        <taxon>Bacilli</taxon>
        <taxon>Bacillales</taxon>
        <taxon>Paenibacillaceae</taxon>
        <taxon>Paenibacillus</taxon>
    </lineage>
</organism>
<sequence>MALTLVEAAKLSKDTLQKGVIELFARNSAVLEMLPFMDIEGNAYKYNQEAVLPGVGFRGVNEAFTESTGIVNQYSEGLIIAGGDMDVDRFIVQTRGDVNNQRAIQTQMKTKALSLTWTKHFFNGDVAVDAKGFDGLKKRIGPAQTIVAGENGGKLTLTMLDELIDAVEGQPDVIYVSKTMRREIKNLLQSHNAYQETIFDAFGKPVMSYGGIQIRVIETDAQGNEILGFDETQGTDTKTASIYAVKFGPEQYVSGLQNGGISVRDLGELNEKPVFRTRVEWYNGLAVFHPRAAARLKGIQKTV</sequence>
<proteinExistence type="predicted"/>
<comment type="caution">
    <text evidence="1">The sequence shown here is derived from an EMBL/GenBank/DDBJ whole genome shotgun (WGS) entry which is preliminary data.</text>
</comment>
<dbReference type="EMBL" id="LDRX01000015">
    <property type="protein sequence ID" value="KTS84475.1"/>
    <property type="molecule type" value="Genomic_DNA"/>
</dbReference>
<keyword evidence="2" id="KW-1185">Reference proteome</keyword>
<reference evidence="1 2" key="1">
    <citation type="journal article" date="2016" name="Front. Microbiol.">
        <title>Genomic Resource of Rice Seed Associated Bacteria.</title>
        <authorList>
            <person name="Midha S."/>
            <person name="Bansal K."/>
            <person name="Sharma S."/>
            <person name="Kumar N."/>
            <person name="Patil P.P."/>
            <person name="Chaudhry V."/>
            <person name="Patil P.B."/>
        </authorList>
    </citation>
    <scope>NUCLEOTIDE SEQUENCE [LARGE SCALE GENOMIC DNA]</scope>
    <source>
        <strain evidence="1 2">NS115</strain>
    </source>
</reference>